<dbReference type="SUPFAM" id="SSF50978">
    <property type="entry name" value="WD40 repeat-like"/>
    <property type="match status" value="1"/>
</dbReference>
<dbReference type="PANTHER" id="PTHR13720:SF50">
    <property type="entry name" value="ECHINODERM MICROTUBULE-ASSOCIATED PROTEIN-LIKE 2"/>
    <property type="match status" value="1"/>
</dbReference>
<dbReference type="InterPro" id="IPR015943">
    <property type="entry name" value="WD40/YVTN_repeat-like_dom_sf"/>
</dbReference>
<name>A0AAE0SNM7_9BIVA</name>
<evidence type="ECO:0000313" key="5">
    <source>
        <dbReference type="Proteomes" id="UP001195483"/>
    </source>
</evidence>
<dbReference type="PANTHER" id="PTHR13720">
    <property type="entry name" value="WD-40 REPEAT PROTEIN"/>
    <property type="match status" value="1"/>
</dbReference>
<organism evidence="4 5">
    <name type="scientific">Potamilus streckersoni</name>
    <dbReference type="NCBI Taxonomy" id="2493646"/>
    <lineage>
        <taxon>Eukaryota</taxon>
        <taxon>Metazoa</taxon>
        <taxon>Spiralia</taxon>
        <taxon>Lophotrochozoa</taxon>
        <taxon>Mollusca</taxon>
        <taxon>Bivalvia</taxon>
        <taxon>Autobranchia</taxon>
        <taxon>Heteroconchia</taxon>
        <taxon>Palaeoheterodonta</taxon>
        <taxon>Unionida</taxon>
        <taxon>Unionoidea</taxon>
        <taxon>Unionidae</taxon>
        <taxon>Ambleminae</taxon>
        <taxon>Lampsilini</taxon>
        <taxon>Potamilus</taxon>
    </lineage>
</organism>
<dbReference type="Gene3D" id="2.130.10.10">
    <property type="entry name" value="YVTN repeat-like/Quinoprotein amine dehydrogenase"/>
    <property type="match status" value="1"/>
</dbReference>
<proteinExistence type="predicted"/>
<evidence type="ECO:0000256" key="2">
    <source>
        <dbReference type="ARBA" id="ARBA00022737"/>
    </source>
</evidence>
<dbReference type="Proteomes" id="UP001195483">
    <property type="component" value="Unassembled WGS sequence"/>
</dbReference>
<dbReference type="GO" id="GO:0000226">
    <property type="term" value="P:microtubule cytoskeleton organization"/>
    <property type="evidence" value="ECO:0007669"/>
    <property type="project" value="TreeGrafter"/>
</dbReference>
<dbReference type="InterPro" id="IPR036322">
    <property type="entry name" value="WD40_repeat_dom_sf"/>
</dbReference>
<dbReference type="InterPro" id="IPR055439">
    <property type="entry name" value="Beta-prop_EML_1st"/>
</dbReference>
<keyword evidence="2" id="KW-0677">Repeat</keyword>
<dbReference type="AlphaFoldDB" id="A0AAE0SNM7"/>
<evidence type="ECO:0000313" key="4">
    <source>
        <dbReference type="EMBL" id="KAK3594964.1"/>
    </source>
</evidence>
<reference evidence="4" key="2">
    <citation type="journal article" date="2021" name="Genome Biol. Evol.">
        <title>Developing a high-quality reference genome for a parasitic bivalve with doubly uniparental inheritance (Bivalvia: Unionida).</title>
        <authorList>
            <person name="Smith C.H."/>
        </authorList>
    </citation>
    <scope>NUCLEOTIDE SEQUENCE</scope>
    <source>
        <strain evidence="4">CHS0354</strain>
        <tissue evidence="4">Mantle</tissue>
    </source>
</reference>
<feature type="domain" description="EML-like first beta-propeller" evidence="3">
    <location>
        <begin position="3"/>
        <end position="126"/>
    </location>
</feature>
<reference evidence="4" key="1">
    <citation type="journal article" date="2021" name="Genome Biol. Evol.">
        <title>A High-Quality Reference Genome for a Parasitic Bivalve with Doubly Uniparental Inheritance (Bivalvia: Unionida).</title>
        <authorList>
            <person name="Smith C.H."/>
        </authorList>
    </citation>
    <scope>NUCLEOTIDE SEQUENCE</scope>
    <source>
        <strain evidence="4">CHS0354</strain>
    </source>
</reference>
<accession>A0AAE0SNM7</accession>
<comment type="caution">
    <text evidence="4">The sequence shown here is derived from an EMBL/GenBank/DDBJ whole genome shotgun (WGS) entry which is preliminary data.</text>
</comment>
<dbReference type="GO" id="GO:0008017">
    <property type="term" value="F:microtubule binding"/>
    <property type="evidence" value="ECO:0007669"/>
    <property type="project" value="TreeGrafter"/>
</dbReference>
<keyword evidence="5" id="KW-1185">Reference proteome</keyword>
<sequence length="140" mass="15249">MLFYNEEIPKCINCHAFTQGGDVITGDNKGNLMVWVRDDMDAIKCRLKKSAHKGPVVALCMLEDGTLVSGSGTEIKAWDTNASLQDSRSRQIPEVAGNIQTIVPQTLSGADGKLFVGTTNGCIFEGSLMYKMRYIVQVSS</sequence>
<dbReference type="GO" id="GO:0072686">
    <property type="term" value="C:mitotic spindle"/>
    <property type="evidence" value="ECO:0007669"/>
    <property type="project" value="TreeGrafter"/>
</dbReference>
<dbReference type="Pfam" id="PF23409">
    <property type="entry name" value="Beta-prop_EML"/>
    <property type="match status" value="1"/>
</dbReference>
<evidence type="ECO:0000259" key="3">
    <source>
        <dbReference type="Pfam" id="PF23409"/>
    </source>
</evidence>
<dbReference type="EMBL" id="JAEAOA010001214">
    <property type="protein sequence ID" value="KAK3594964.1"/>
    <property type="molecule type" value="Genomic_DNA"/>
</dbReference>
<reference evidence="4" key="3">
    <citation type="submission" date="2023-05" db="EMBL/GenBank/DDBJ databases">
        <authorList>
            <person name="Smith C.H."/>
        </authorList>
    </citation>
    <scope>NUCLEOTIDE SEQUENCE</scope>
    <source>
        <strain evidence="4">CHS0354</strain>
        <tissue evidence="4">Mantle</tissue>
    </source>
</reference>
<gene>
    <name evidence="4" type="ORF">CHS0354_019886</name>
</gene>
<dbReference type="InterPro" id="IPR050630">
    <property type="entry name" value="WD_repeat_EMAP"/>
</dbReference>
<evidence type="ECO:0000256" key="1">
    <source>
        <dbReference type="ARBA" id="ARBA00022574"/>
    </source>
</evidence>
<protein>
    <recommendedName>
        <fullName evidence="3">EML-like first beta-propeller domain-containing protein</fullName>
    </recommendedName>
</protein>
<keyword evidence="1" id="KW-0853">WD repeat</keyword>